<feature type="transmembrane region" description="Helical" evidence="3">
    <location>
        <begin position="365"/>
        <end position="386"/>
    </location>
</feature>
<dbReference type="PANTHER" id="PTHR43245:SF51">
    <property type="entry name" value="SHORT CHAIN DEHYDROGENASE_REDUCTASE FAMILY 42E, MEMBER 2"/>
    <property type="match status" value="1"/>
</dbReference>
<evidence type="ECO:0000259" key="4">
    <source>
        <dbReference type="Pfam" id="PF01073"/>
    </source>
</evidence>
<keyword evidence="3" id="KW-1133">Transmembrane helix</keyword>
<reference evidence="5" key="1">
    <citation type="submission" date="2015-04" db="UniProtKB">
        <authorList>
            <consortium name="EnsemblPlants"/>
        </authorList>
    </citation>
    <scope>IDENTIFICATION</scope>
</reference>
<dbReference type="SUPFAM" id="SSF51735">
    <property type="entry name" value="NAD(P)-binding Rossmann-fold domains"/>
    <property type="match status" value="1"/>
</dbReference>
<dbReference type="GO" id="GO:0016616">
    <property type="term" value="F:oxidoreductase activity, acting on the CH-OH group of donors, NAD or NADP as acceptor"/>
    <property type="evidence" value="ECO:0007669"/>
    <property type="project" value="InterPro"/>
</dbReference>
<dbReference type="InterPro" id="IPR050177">
    <property type="entry name" value="Lipid_A_modif_metabolic_enz"/>
</dbReference>
<evidence type="ECO:0000256" key="3">
    <source>
        <dbReference type="SAM" id="Phobius"/>
    </source>
</evidence>
<dbReference type="GO" id="GO:0006694">
    <property type="term" value="P:steroid biosynthetic process"/>
    <property type="evidence" value="ECO:0007669"/>
    <property type="project" value="InterPro"/>
</dbReference>
<organism evidence="5">
    <name type="scientific">Oryza glumipatula</name>
    <dbReference type="NCBI Taxonomy" id="40148"/>
    <lineage>
        <taxon>Eukaryota</taxon>
        <taxon>Viridiplantae</taxon>
        <taxon>Streptophyta</taxon>
        <taxon>Embryophyta</taxon>
        <taxon>Tracheophyta</taxon>
        <taxon>Spermatophyta</taxon>
        <taxon>Magnoliopsida</taxon>
        <taxon>Liliopsida</taxon>
        <taxon>Poales</taxon>
        <taxon>Poaceae</taxon>
        <taxon>BOP clade</taxon>
        <taxon>Oryzoideae</taxon>
        <taxon>Oryzeae</taxon>
        <taxon>Oryzinae</taxon>
        <taxon>Oryza</taxon>
    </lineage>
</organism>
<feature type="domain" description="3-beta hydroxysteroid dehydrogenase/isomerase" evidence="4">
    <location>
        <begin position="83"/>
        <end position="259"/>
    </location>
</feature>
<keyword evidence="2" id="KW-0560">Oxidoreductase</keyword>
<dbReference type="eggNOG" id="KOG1430">
    <property type="taxonomic scope" value="Eukaryota"/>
</dbReference>
<evidence type="ECO:0000256" key="1">
    <source>
        <dbReference type="ARBA" id="ARBA00009219"/>
    </source>
</evidence>
<dbReference type="HOGENOM" id="CLU_007383_6_8_1"/>
<dbReference type="Pfam" id="PF01073">
    <property type="entry name" value="3Beta_HSD"/>
    <property type="match status" value="1"/>
</dbReference>
<keyword evidence="3" id="KW-0812">Transmembrane</keyword>
<reference evidence="5" key="2">
    <citation type="submission" date="2018-05" db="EMBL/GenBank/DDBJ databases">
        <title>OgluRS3 (Oryza glumaepatula Reference Sequence Version 3).</title>
        <authorList>
            <person name="Zhang J."/>
            <person name="Kudrna D."/>
            <person name="Lee S."/>
            <person name="Talag J."/>
            <person name="Welchert J."/>
            <person name="Wing R.A."/>
        </authorList>
    </citation>
    <scope>NUCLEOTIDE SEQUENCE [LARGE SCALE GENOMIC DNA]</scope>
</reference>
<evidence type="ECO:0000313" key="5">
    <source>
        <dbReference type="EnsemblPlants" id="OGLUM03G21620.1"/>
    </source>
</evidence>
<protein>
    <recommendedName>
        <fullName evidence="4">3-beta hydroxysteroid dehydrogenase/isomerase domain-containing protein</fullName>
    </recommendedName>
</protein>
<dbReference type="Gene3D" id="3.40.50.720">
    <property type="entry name" value="NAD(P)-binding Rossmann-like Domain"/>
    <property type="match status" value="2"/>
</dbReference>
<accession>A0A0D9Z8P2</accession>
<proteinExistence type="inferred from homology"/>
<name>A0A0D9Z8P2_9ORYZ</name>
<dbReference type="EnsemblPlants" id="OGLUM03G21620.1">
    <property type="protein sequence ID" value="OGLUM03G21620.1"/>
    <property type="gene ID" value="OGLUM03G21620"/>
</dbReference>
<dbReference type="Gramene" id="OGLUM03G21620.1">
    <property type="protein sequence ID" value="OGLUM03G21620.1"/>
    <property type="gene ID" value="OGLUM03G21620"/>
</dbReference>
<keyword evidence="6" id="KW-1185">Reference proteome</keyword>
<keyword evidence="3" id="KW-0472">Membrane</keyword>
<evidence type="ECO:0000256" key="2">
    <source>
        <dbReference type="ARBA" id="ARBA00023002"/>
    </source>
</evidence>
<comment type="similarity">
    <text evidence="1">Belongs to the 3-beta-HSD family.</text>
</comment>
<dbReference type="STRING" id="40148.A0A0D9Z8P2"/>
<dbReference type="InterPro" id="IPR002225">
    <property type="entry name" value="3Beta_OHSteriod_DH/Estase"/>
</dbReference>
<dbReference type="PANTHER" id="PTHR43245">
    <property type="entry name" value="BIFUNCTIONAL POLYMYXIN RESISTANCE PROTEIN ARNA"/>
    <property type="match status" value="1"/>
</dbReference>
<dbReference type="AlphaFoldDB" id="A0A0D9Z8P2"/>
<evidence type="ECO:0000313" key="6">
    <source>
        <dbReference type="Proteomes" id="UP000026961"/>
    </source>
</evidence>
<dbReference type="InterPro" id="IPR036291">
    <property type="entry name" value="NAD(P)-bd_dom_sf"/>
</dbReference>
<sequence>MAAAAAGGGGGRWCVVTGGRGFAARHLVAMLLRSGEWLVRVADLPPAIALDRDEEEGILGAALREGRAAYASADLRNKAQVAAGTKNVIDACIRCKVKRLIYTSSPSVVFDGIHGIFDADESMPYPDKFNDSYSETKADAEKLVMKANGRDGLLTCCIRPSSIFGPGDKLLVPSLVTAARAGKSKYIIGDGSNYYDFTYVENVAYGHVCAEKTLSSEDGSKRAAGKTYFITNMEAIKFWEFMSLILEGLGYERPSIKIPVSVMMPVAYMVEWTYKTFARYGMKVPQLTPSRIRLLSCNRTFSCSRAKDQLGYEPIVSLKDGLKRTIESYPHLQAQNQRSISKASIFLGNGNLAKTVLWEDMKQTMTVLLLLAVIYYHLFTCGYTFITAMAKLFSLTALFGHKVEKLEPSNFHITQVEAHHIAHSVSSTWNSLVGFKAYEKWEDTIDDLVGNACSVVTHFVPGQKSSRQKHADN</sequence>
<dbReference type="Proteomes" id="UP000026961">
    <property type="component" value="Chromosome 3"/>
</dbReference>